<protein>
    <submittedName>
        <fullName evidence="2">Uncharacterized protein</fullName>
    </submittedName>
</protein>
<feature type="compositionally biased region" description="Low complexity" evidence="1">
    <location>
        <begin position="305"/>
        <end position="328"/>
    </location>
</feature>
<sequence>MTCVGSDAPATTVAKRTLANPKASPWFGNYQQFMLSQLQNVIQVPLRPPGGTTPSSSLARDLGNQAFDMAVTGLRGCTSVIVISNKGVWMSHFWEGPSFRSATSWDRPATPADRANFQNHVIMPIWWGDGTNLMVGLHQYTQTFPLGQFNIVENPVAIIVTPRRMGQGVAGVLQYPEEIEEIVRDVQAQCPSCQPRVFDYARDPSRRGQETTATGKVLFQYDPVQAWATDPDDNTCEPIQMASVNLYLEDGPEPVYSDSWIAEAGQQVPRNKKRNACPLSQYNSTELATQVPPTELSGTNMVPETTVSSTNTPSSSAALPSTTLSSTTSPPPPPPSTTPTSSPPPPPSTTPTSSPPPLSAAASTTPPPPPLPPATPTVAPVDPANTASPSCFPIPSQMKDVHSDQVADAASWFCSNYAQVLLPGPVNVTQEYVHYDSGEDCFQLQILSIANCQVEAWENYKLYEPLIGVFCEDIIDYAWKNCK</sequence>
<evidence type="ECO:0000256" key="1">
    <source>
        <dbReference type="SAM" id="MobiDB-lite"/>
    </source>
</evidence>
<feature type="compositionally biased region" description="Pro residues" evidence="1">
    <location>
        <begin position="365"/>
        <end position="375"/>
    </location>
</feature>
<comment type="caution">
    <text evidence="2">The sequence shown here is derived from an EMBL/GenBank/DDBJ whole genome shotgun (WGS) entry which is preliminary data.</text>
</comment>
<name>A0AAD9Z643_9LECA</name>
<keyword evidence="3" id="KW-1185">Reference proteome</keyword>
<feature type="compositionally biased region" description="Polar residues" evidence="1">
    <location>
        <begin position="284"/>
        <end position="303"/>
    </location>
</feature>
<reference evidence="2" key="1">
    <citation type="submission" date="2022-11" db="EMBL/GenBank/DDBJ databases">
        <title>Chromosomal genome sequence assembly and mating type (MAT) locus characterization of the leprose asexual lichenized fungus Lepraria neglecta (Nyl.) Erichsen.</title>
        <authorList>
            <person name="Allen J.L."/>
            <person name="Pfeffer B."/>
        </authorList>
    </citation>
    <scope>NUCLEOTIDE SEQUENCE</scope>
    <source>
        <strain evidence="2">Allen 5258</strain>
    </source>
</reference>
<evidence type="ECO:0000313" key="2">
    <source>
        <dbReference type="EMBL" id="KAK3171483.1"/>
    </source>
</evidence>
<accession>A0AAD9Z643</accession>
<gene>
    <name evidence="2" type="ORF">OEA41_003567</name>
</gene>
<evidence type="ECO:0000313" key="3">
    <source>
        <dbReference type="Proteomes" id="UP001276659"/>
    </source>
</evidence>
<dbReference type="Proteomes" id="UP001276659">
    <property type="component" value="Unassembled WGS sequence"/>
</dbReference>
<dbReference type="AlphaFoldDB" id="A0AAD9Z643"/>
<organism evidence="2 3">
    <name type="scientific">Lepraria neglecta</name>
    <dbReference type="NCBI Taxonomy" id="209136"/>
    <lineage>
        <taxon>Eukaryota</taxon>
        <taxon>Fungi</taxon>
        <taxon>Dikarya</taxon>
        <taxon>Ascomycota</taxon>
        <taxon>Pezizomycotina</taxon>
        <taxon>Lecanoromycetes</taxon>
        <taxon>OSLEUM clade</taxon>
        <taxon>Lecanoromycetidae</taxon>
        <taxon>Lecanorales</taxon>
        <taxon>Lecanorineae</taxon>
        <taxon>Stereocaulaceae</taxon>
        <taxon>Lepraria</taxon>
    </lineage>
</organism>
<feature type="region of interest" description="Disordered" evidence="1">
    <location>
        <begin position="284"/>
        <end position="384"/>
    </location>
</feature>
<feature type="compositionally biased region" description="Pro residues" evidence="1">
    <location>
        <begin position="329"/>
        <end position="358"/>
    </location>
</feature>
<dbReference type="EMBL" id="JASNWA010000008">
    <property type="protein sequence ID" value="KAK3171483.1"/>
    <property type="molecule type" value="Genomic_DNA"/>
</dbReference>
<proteinExistence type="predicted"/>